<sequence>MFTDHSTAYVVVTVVGAVMAGFSAASIFLGAEWTVKPLADYGVPRSWWPWLGAAKAAGAAGLLAGLFVPVVGVLAAIGLVLYFLGAAGTVLRARWFAHLPFPLVYAAPAVASLVLAF</sequence>
<evidence type="ECO:0000256" key="4">
    <source>
        <dbReference type="ARBA" id="ARBA00023136"/>
    </source>
</evidence>
<evidence type="ECO:0000313" key="7">
    <source>
        <dbReference type="Proteomes" id="UP000502665"/>
    </source>
</evidence>
<dbReference type="Pfam" id="PF13564">
    <property type="entry name" value="DoxX_2"/>
    <property type="match status" value="1"/>
</dbReference>
<proteinExistence type="predicted"/>
<keyword evidence="2 5" id="KW-0812">Transmembrane</keyword>
<organism evidence="6 7">
    <name type="scientific">Streptomyces asoensis</name>
    <dbReference type="NCBI Taxonomy" id="249586"/>
    <lineage>
        <taxon>Bacteria</taxon>
        <taxon>Bacillati</taxon>
        <taxon>Actinomycetota</taxon>
        <taxon>Actinomycetes</taxon>
        <taxon>Kitasatosporales</taxon>
        <taxon>Streptomycetaceae</taxon>
        <taxon>Streptomyces</taxon>
    </lineage>
</organism>
<accession>A0A6M4WYQ6</accession>
<feature type="transmembrane region" description="Helical" evidence="5">
    <location>
        <begin position="95"/>
        <end position="116"/>
    </location>
</feature>
<name>A0A6M4WYQ6_9ACTN</name>
<dbReference type="EMBL" id="CP049838">
    <property type="protein sequence ID" value="QJT05052.1"/>
    <property type="molecule type" value="Genomic_DNA"/>
</dbReference>
<evidence type="ECO:0000313" key="6">
    <source>
        <dbReference type="EMBL" id="QJT05052.1"/>
    </source>
</evidence>
<keyword evidence="3 5" id="KW-1133">Transmembrane helix</keyword>
<evidence type="ECO:0000256" key="5">
    <source>
        <dbReference type="SAM" id="Phobius"/>
    </source>
</evidence>
<gene>
    <name evidence="6" type="ORF">G9272_36060</name>
</gene>
<dbReference type="RefSeq" id="WP_171400375.1">
    <property type="nucleotide sequence ID" value="NZ_CP049838.1"/>
</dbReference>
<keyword evidence="4 5" id="KW-0472">Membrane</keyword>
<keyword evidence="7" id="KW-1185">Reference proteome</keyword>
<evidence type="ECO:0000256" key="2">
    <source>
        <dbReference type="ARBA" id="ARBA00022692"/>
    </source>
</evidence>
<dbReference type="AlphaFoldDB" id="A0A6M4WYQ6"/>
<evidence type="ECO:0000256" key="3">
    <source>
        <dbReference type="ARBA" id="ARBA00022989"/>
    </source>
</evidence>
<dbReference type="InterPro" id="IPR032808">
    <property type="entry name" value="DoxX"/>
</dbReference>
<dbReference type="GO" id="GO:0016020">
    <property type="term" value="C:membrane"/>
    <property type="evidence" value="ECO:0007669"/>
    <property type="project" value="UniProtKB-SubCell"/>
</dbReference>
<feature type="transmembrane region" description="Helical" evidence="5">
    <location>
        <begin position="50"/>
        <end position="83"/>
    </location>
</feature>
<protein>
    <submittedName>
        <fullName evidence="6">DoxX family protein</fullName>
    </submittedName>
</protein>
<reference evidence="6" key="1">
    <citation type="submission" date="2020-03" db="EMBL/GenBank/DDBJ databases">
        <title>Molecular networking-based the target discovery of potent antiproliferative macrolactams: 5/6/7/16 polycyclic ansamycins and glycosylated trienomycin from Streptomyces cacaoi subsp. asoensis.</title>
        <authorList>
            <person name="Liu L.-L."/>
        </authorList>
    </citation>
    <scope>NUCLEOTIDE SEQUENCE [LARGE SCALE GENOMIC DNA]</scope>
    <source>
        <strain evidence="6">H2S5</strain>
    </source>
</reference>
<dbReference type="Proteomes" id="UP000502665">
    <property type="component" value="Chromosome"/>
</dbReference>
<evidence type="ECO:0000256" key="1">
    <source>
        <dbReference type="ARBA" id="ARBA00004141"/>
    </source>
</evidence>
<comment type="subcellular location">
    <subcellularLocation>
        <location evidence="1">Membrane</location>
        <topology evidence="1">Multi-pass membrane protein</topology>
    </subcellularLocation>
</comment>
<feature type="transmembrane region" description="Helical" evidence="5">
    <location>
        <begin position="7"/>
        <end position="30"/>
    </location>
</feature>